<evidence type="ECO:0000256" key="1">
    <source>
        <dbReference type="ARBA" id="ARBA00023002"/>
    </source>
</evidence>
<dbReference type="PANTHER" id="PTHR43593">
    <property type="match status" value="1"/>
</dbReference>
<comment type="subunit">
    <text evidence="3">Homotetramer.</text>
</comment>
<evidence type="ECO:0000259" key="5">
    <source>
        <dbReference type="Pfam" id="PF22725"/>
    </source>
</evidence>
<reference evidence="6 7" key="1">
    <citation type="submission" date="2024-10" db="EMBL/GenBank/DDBJ databases">
        <authorList>
            <person name="Deangelis K."/>
            <person name="Huntemann M."/>
            <person name="Clum A."/>
            <person name="Wang J."/>
            <person name="Palaniappan K."/>
            <person name="Ritter S."/>
            <person name="Chen I.-M."/>
            <person name="Stamatis D."/>
            <person name="Reddy T."/>
            <person name="O'Malley R."/>
            <person name="Daum C."/>
            <person name="Ng V."/>
            <person name="Ivanova N."/>
            <person name="Kyrpides N."/>
            <person name="Woyke T."/>
        </authorList>
    </citation>
    <scope>NUCLEOTIDE SEQUENCE [LARGE SCALE GENOMIC DNA]</scope>
    <source>
        <strain evidence="6 7">GAS97</strain>
    </source>
</reference>
<organism evidence="6 7">
    <name type="scientific">Caballeronia udeis</name>
    <dbReference type="NCBI Taxonomy" id="1232866"/>
    <lineage>
        <taxon>Bacteria</taxon>
        <taxon>Pseudomonadati</taxon>
        <taxon>Pseudomonadota</taxon>
        <taxon>Betaproteobacteria</taxon>
        <taxon>Burkholderiales</taxon>
        <taxon>Burkholderiaceae</taxon>
        <taxon>Caballeronia</taxon>
    </lineage>
</organism>
<dbReference type="InterPro" id="IPR023794">
    <property type="entry name" value="MI/DCI_dehydrogenase"/>
</dbReference>
<dbReference type="SUPFAM" id="SSF51735">
    <property type="entry name" value="NAD(P)-binding Rossmann-fold domains"/>
    <property type="match status" value="1"/>
</dbReference>
<dbReference type="Proteomes" id="UP001620514">
    <property type="component" value="Unassembled WGS sequence"/>
</dbReference>
<proteinExistence type="inferred from homology"/>
<sequence length="365" mass="39816">MDARIQVWSIFHGHKLGSLIMKKELRVAVVGAGLMGSDHVERLANRIAGASVVAVVDVDAERAQRVASRAPGAIAATELGSLFTGDRIDAVVIATPGFLHEKTLLQAMEQGKPILCEKPLTPDAASSWRIIEEEQKIGRKLIQVGFMRRFDREYQQLRRLIESREMGDTLMLHFSHRNAASPSSFTSEMLINDSVVHEFDGIRYLTGEEITTVQVRLGRPTRHAHHGQHDPQQVLMETESGILVDVEIFVNAQFGYQVAAQAVFEDGIVNIGNDIGPYIRSSGRWGGAVPPSFVGRFEDAFNLELQTWVDAAREGTVNGPSAWDGYATAACCEAGVAAQKTGQKVKVALNEKPALYSDGKVATAA</sequence>
<dbReference type="InterPro" id="IPR055170">
    <property type="entry name" value="GFO_IDH_MocA-like_dom"/>
</dbReference>
<comment type="catalytic activity">
    <reaction evidence="3">
        <text>myo-inositol + NAD(+) = scyllo-inosose + NADH + H(+)</text>
        <dbReference type="Rhea" id="RHEA:16949"/>
        <dbReference type="ChEBI" id="CHEBI:15378"/>
        <dbReference type="ChEBI" id="CHEBI:17268"/>
        <dbReference type="ChEBI" id="CHEBI:17811"/>
        <dbReference type="ChEBI" id="CHEBI:57540"/>
        <dbReference type="ChEBI" id="CHEBI:57945"/>
        <dbReference type="EC" id="1.1.1.18"/>
    </reaction>
</comment>
<dbReference type="PANTHER" id="PTHR43593:SF1">
    <property type="entry name" value="INOSITOL 2-DEHYDROGENASE"/>
    <property type="match status" value="1"/>
</dbReference>
<keyword evidence="1 3" id="KW-0560">Oxidoreductase</keyword>
<keyword evidence="2 3" id="KW-0520">NAD</keyword>
<comment type="similarity">
    <text evidence="3">Belongs to the Gfo/Idh/MocA family.</text>
</comment>
<evidence type="ECO:0000259" key="4">
    <source>
        <dbReference type="Pfam" id="PF01408"/>
    </source>
</evidence>
<reference evidence="6 7" key="2">
    <citation type="submission" date="2024-11" db="EMBL/GenBank/DDBJ databases">
        <title>Using genomics to understand microbial adaptation to soil warming.</title>
        <authorList>
            <person name="Deangelis K.M. PhD."/>
        </authorList>
    </citation>
    <scope>NUCLEOTIDE SEQUENCE [LARGE SCALE GENOMIC DNA]</scope>
    <source>
        <strain evidence="6 7">GAS97</strain>
    </source>
</reference>
<name>A0ABW8MAP9_9BURK</name>
<dbReference type="EC" id="1.1.1.18" evidence="3"/>
<keyword evidence="7" id="KW-1185">Reference proteome</keyword>
<dbReference type="Gene3D" id="3.40.50.720">
    <property type="entry name" value="NAD(P)-binding Rossmann-like Domain"/>
    <property type="match status" value="1"/>
</dbReference>
<dbReference type="Gene3D" id="3.30.360.10">
    <property type="entry name" value="Dihydrodipicolinate Reductase, domain 2"/>
    <property type="match status" value="1"/>
</dbReference>
<accession>A0ABW8MAP9</accession>
<comment type="caution">
    <text evidence="6">The sequence shown here is derived from an EMBL/GenBank/DDBJ whole genome shotgun (WGS) entry which is preliminary data.</text>
</comment>
<dbReference type="Pfam" id="PF01408">
    <property type="entry name" value="GFO_IDH_MocA"/>
    <property type="match status" value="1"/>
</dbReference>
<dbReference type="HAMAP" id="MF_01671">
    <property type="entry name" value="IolG"/>
    <property type="match status" value="1"/>
</dbReference>
<gene>
    <name evidence="3" type="primary">iolG</name>
    <name evidence="6" type="ORF">ABH943_000633</name>
</gene>
<evidence type="ECO:0000313" key="7">
    <source>
        <dbReference type="Proteomes" id="UP001620514"/>
    </source>
</evidence>
<protein>
    <recommendedName>
        <fullName evidence="3">Inositol 2-dehydrogenase</fullName>
        <ecNumber evidence="3">1.1.1.18</ecNumber>
    </recommendedName>
    <alternativeName>
        <fullName evidence="3">Myo-inositol 2-dehydrogenase</fullName>
        <shortName evidence="3">MI 2-dehydrogenase</shortName>
    </alternativeName>
</protein>
<evidence type="ECO:0000313" key="6">
    <source>
        <dbReference type="EMBL" id="MFK4440627.1"/>
    </source>
</evidence>
<dbReference type="RefSeq" id="WP_404604335.1">
    <property type="nucleotide sequence ID" value="NZ_JBIYDN010000002.1"/>
</dbReference>
<dbReference type="InterPro" id="IPR000683">
    <property type="entry name" value="Gfo/Idh/MocA-like_OxRdtase_N"/>
</dbReference>
<dbReference type="InterPro" id="IPR050424">
    <property type="entry name" value="Gfo-Idh-MocA_inositol_DH"/>
</dbReference>
<evidence type="ECO:0000256" key="2">
    <source>
        <dbReference type="ARBA" id="ARBA00023027"/>
    </source>
</evidence>
<dbReference type="EMBL" id="JBIYDN010000002">
    <property type="protein sequence ID" value="MFK4440627.1"/>
    <property type="molecule type" value="Genomic_DNA"/>
</dbReference>
<evidence type="ECO:0000256" key="3">
    <source>
        <dbReference type="HAMAP-Rule" id="MF_01671"/>
    </source>
</evidence>
<dbReference type="SUPFAM" id="SSF55347">
    <property type="entry name" value="Glyceraldehyde-3-phosphate dehydrogenase-like, C-terminal domain"/>
    <property type="match status" value="1"/>
</dbReference>
<dbReference type="InterPro" id="IPR036291">
    <property type="entry name" value="NAD(P)-bd_dom_sf"/>
</dbReference>
<feature type="domain" description="GFO/IDH/MocA-like oxidoreductase" evidence="5">
    <location>
        <begin position="154"/>
        <end position="268"/>
    </location>
</feature>
<dbReference type="Pfam" id="PF22725">
    <property type="entry name" value="GFO_IDH_MocA_C3"/>
    <property type="match status" value="1"/>
</dbReference>
<feature type="domain" description="Gfo/Idh/MocA-like oxidoreductase N-terminal" evidence="4">
    <location>
        <begin position="25"/>
        <end position="145"/>
    </location>
</feature>
<comment type="function">
    <text evidence="3">Involved in the oxidation of myo-inositol (MI) to 2-keto-myo-inositol (2KMI or 2-inosose).</text>
</comment>
<dbReference type="GO" id="GO:0050112">
    <property type="term" value="F:inositol 2-dehydrogenase (NAD+) activity"/>
    <property type="evidence" value="ECO:0007669"/>
    <property type="project" value="UniProtKB-EC"/>
</dbReference>